<dbReference type="EMBL" id="UZAK01000861">
    <property type="protein sequence ID" value="VDO65680.1"/>
    <property type="molecule type" value="Genomic_DNA"/>
</dbReference>
<dbReference type="FunFam" id="1.20.120.350:FF:000011">
    <property type="entry name" value="Voltage-dependent N-type calcium channel subunit alpha"/>
    <property type="match status" value="1"/>
</dbReference>
<keyword evidence="8 13" id="KW-1133">Transmembrane helix</keyword>
<dbReference type="GO" id="GO:0045202">
    <property type="term" value="C:synapse"/>
    <property type="evidence" value="ECO:0007669"/>
    <property type="project" value="GOC"/>
</dbReference>
<feature type="transmembrane region" description="Helical" evidence="13">
    <location>
        <begin position="183"/>
        <end position="201"/>
    </location>
</feature>
<keyword evidence="10 13" id="KW-0472">Membrane</keyword>
<dbReference type="GO" id="GO:0007268">
    <property type="term" value="P:chemical synaptic transmission"/>
    <property type="evidence" value="ECO:0007669"/>
    <property type="project" value="TreeGrafter"/>
</dbReference>
<evidence type="ECO:0000256" key="9">
    <source>
        <dbReference type="ARBA" id="ARBA00023065"/>
    </source>
</evidence>
<comment type="subcellular location">
    <subcellularLocation>
        <location evidence="1">Membrane</location>
        <topology evidence="1">Multi-pass membrane protein</topology>
    </subcellularLocation>
</comment>
<dbReference type="WBParaSite" id="SCUD_0000111401-mRNA-1">
    <property type="protein sequence ID" value="SCUD_0000111401-mRNA-1"/>
    <property type="gene ID" value="SCUD_0000111401"/>
</dbReference>
<dbReference type="InterPro" id="IPR027359">
    <property type="entry name" value="Volt_channel_dom_sf"/>
</dbReference>
<evidence type="ECO:0000256" key="12">
    <source>
        <dbReference type="ARBA" id="ARBA00023303"/>
    </source>
</evidence>
<dbReference type="GO" id="GO:0008331">
    <property type="term" value="F:high voltage-gated calcium channel activity"/>
    <property type="evidence" value="ECO:0007669"/>
    <property type="project" value="TreeGrafter"/>
</dbReference>
<evidence type="ECO:0000256" key="11">
    <source>
        <dbReference type="ARBA" id="ARBA00023180"/>
    </source>
</evidence>
<keyword evidence="2" id="KW-0813">Transport</keyword>
<dbReference type="SUPFAM" id="SSF81324">
    <property type="entry name" value="Voltage-gated potassium channels"/>
    <property type="match status" value="1"/>
</dbReference>
<keyword evidence="7" id="KW-0851">Voltage-gated channel</keyword>
<evidence type="ECO:0000256" key="4">
    <source>
        <dbReference type="ARBA" id="ARBA00022673"/>
    </source>
</evidence>
<dbReference type="InterPro" id="IPR005821">
    <property type="entry name" value="Ion_trans_dom"/>
</dbReference>
<dbReference type="PANTHER" id="PTHR45628">
    <property type="entry name" value="VOLTAGE-DEPENDENT CALCIUM CHANNEL TYPE A SUBUNIT ALPHA-1"/>
    <property type="match status" value="1"/>
</dbReference>
<dbReference type="Pfam" id="PF00520">
    <property type="entry name" value="Ion_trans"/>
    <property type="match status" value="1"/>
</dbReference>
<name>A0A183JEK1_9TREM</name>
<evidence type="ECO:0000256" key="8">
    <source>
        <dbReference type="ARBA" id="ARBA00022989"/>
    </source>
</evidence>
<dbReference type="GO" id="GO:0005891">
    <property type="term" value="C:voltage-gated calcium channel complex"/>
    <property type="evidence" value="ECO:0007669"/>
    <property type="project" value="TreeGrafter"/>
</dbReference>
<proteinExistence type="predicted"/>
<evidence type="ECO:0000256" key="10">
    <source>
        <dbReference type="ARBA" id="ARBA00023136"/>
    </source>
</evidence>
<accession>A0A183JEK1</accession>
<dbReference type="AlphaFoldDB" id="A0A183JEK1"/>
<evidence type="ECO:0000256" key="6">
    <source>
        <dbReference type="ARBA" id="ARBA00022837"/>
    </source>
</evidence>
<keyword evidence="4" id="KW-0107">Calcium channel</keyword>
<evidence type="ECO:0000259" key="14">
    <source>
        <dbReference type="Pfam" id="PF00520"/>
    </source>
</evidence>
<keyword evidence="9" id="KW-0406">Ion transport</keyword>
<dbReference type="PANTHER" id="PTHR45628:SF7">
    <property type="entry name" value="VOLTAGE-DEPENDENT CALCIUM CHANNEL TYPE A SUBUNIT ALPHA-1"/>
    <property type="match status" value="1"/>
</dbReference>
<dbReference type="GO" id="GO:0098703">
    <property type="term" value="P:calcium ion import across plasma membrane"/>
    <property type="evidence" value="ECO:0007669"/>
    <property type="project" value="TreeGrafter"/>
</dbReference>
<evidence type="ECO:0000256" key="1">
    <source>
        <dbReference type="ARBA" id="ARBA00004141"/>
    </source>
</evidence>
<keyword evidence="12" id="KW-0407">Ion channel</keyword>
<dbReference type="Proteomes" id="UP000279833">
    <property type="component" value="Unassembled WGS sequence"/>
</dbReference>
<organism evidence="17">
    <name type="scientific">Schistosoma curassoni</name>
    <dbReference type="NCBI Taxonomy" id="6186"/>
    <lineage>
        <taxon>Eukaryota</taxon>
        <taxon>Metazoa</taxon>
        <taxon>Spiralia</taxon>
        <taxon>Lophotrochozoa</taxon>
        <taxon>Platyhelminthes</taxon>
        <taxon>Trematoda</taxon>
        <taxon>Digenea</taxon>
        <taxon>Strigeidida</taxon>
        <taxon>Schistosomatoidea</taxon>
        <taxon>Schistosomatidae</taxon>
        <taxon>Schistosoma</taxon>
    </lineage>
</organism>
<evidence type="ECO:0000313" key="16">
    <source>
        <dbReference type="Proteomes" id="UP000279833"/>
    </source>
</evidence>
<gene>
    <name evidence="15" type="ORF">SCUD_LOCUS1115</name>
</gene>
<keyword evidence="6" id="KW-0106">Calcium</keyword>
<dbReference type="Gene3D" id="1.20.120.350">
    <property type="entry name" value="Voltage-gated potassium channels. Chain C"/>
    <property type="match status" value="1"/>
</dbReference>
<sequence>MFSNVKIDNKVSKPPESISSLKNTDTPCCRIPNSKKSWFLFDHLQPRLQSNSTMQKFQTDIELGREQETQAHQESQTQHQLYGKPMLPYSSMFIFSSTNPVRRFCHFVVNLRYFDLFIMIVIVSSSLALAAEDPVSENSTRNCLLEYFDHAFTCVFAIEMLLKLIDLGVFLHPYSYCRDTWNLLDAAVVIGALISFFRFSYNKMTCFWRPNNLKFVFIRGESLEINKVTIDSY</sequence>
<reference evidence="17" key="1">
    <citation type="submission" date="2016-06" db="UniProtKB">
        <authorList>
            <consortium name="WormBaseParasite"/>
        </authorList>
    </citation>
    <scope>IDENTIFICATION</scope>
</reference>
<evidence type="ECO:0000256" key="3">
    <source>
        <dbReference type="ARBA" id="ARBA00022568"/>
    </source>
</evidence>
<evidence type="ECO:0000313" key="15">
    <source>
        <dbReference type="EMBL" id="VDO65680.1"/>
    </source>
</evidence>
<reference evidence="15 16" key="2">
    <citation type="submission" date="2018-11" db="EMBL/GenBank/DDBJ databases">
        <authorList>
            <consortium name="Pathogen Informatics"/>
        </authorList>
    </citation>
    <scope>NUCLEOTIDE SEQUENCE [LARGE SCALE GENOMIC DNA]</scope>
    <source>
        <strain evidence="15">Dakar</strain>
        <strain evidence="16">Dakar, Senegal</strain>
    </source>
</reference>
<protein>
    <submittedName>
        <fullName evidence="17">Ion_trans domain-containing protein</fullName>
    </submittedName>
</protein>
<dbReference type="STRING" id="6186.A0A183JEK1"/>
<evidence type="ECO:0000256" key="2">
    <source>
        <dbReference type="ARBA" id="ARBA00022448"/>
    </source>
</evidence>
<dbReference type="InterPro" id="IPR050599">
    <property type="entry name" value="VDCC_alpha-1_subunit"/>
</dbReference>
<evidence type="ECO:0000256" key="13">
    <source>
        <dbReference type="SAM" id="Phobius"/>
    </source>
</evidence>
<keyword evidence="3" id="KW-0109">Calcium transport</keyword>
<keyword evidence="11" id="KW-0325">Glycoprotein</keyword>
<feature type="transmembrane region" description="Helical" evidence="13">
    <location>
        <begin position="111"/>
        <end position="130"/>
    </location>
</feature>
<keyword evidence="16" id="KW-1185">Reference proteome</keyword>
<feature type="domain" description="Ion transport" evidence="14">
    <location>
        <begin position="112"/>
        <end position="205"/>
    </location>
</feature>
<evidence type="ECO:0000256" key="7">
    <source>
        <dbReference type="ARBA" id="ARBA00022882"/>
    </source>
</evidence>
<evidence type="ECO:0000313" key="17">
    <source>
        <dbReference type="WBParaSite" id="SCUD_0000111401-mRNA-1"/>
    </source>
</evidence>
<keyword evidence="5 13" id="KW-0812">Transmembrane</keyword>
<evidence type="ECO:0000256" key="5">
    <source>
        <dbReference type="ARBA" id="ARBA00022692"/>
    </source>
</evidence>